<dbReference type="FunFam" id="3.40.50.300:FF:000133">
    <property type="entry name" value="Spermidine/putrescine import ATP-binding protein PotA"/>
    <property type="match status" value="1"/>
</dbReference>
<dbReference type="GO" id="GO:0005524">
    <property type="term" value="F:ATP binding"/>
    <property type="evidence" value="ECO:0007669"/>
    <property type="project" value="UniProtKB-KW"/>
</dbReference>
<dbReference type="SUPFAM" id="SSF52540">
    <property type="entry name" value="P-loop containing nucleoside triphosphate hydrolases"/>
    <property type="match status" value="1"/>
</dbReference>
<dbReference type="InterPro" id="IPR017871">
    <property type="entry name" value="ABC_transporter-like_CS"/>
</dbReference>
<dbReference type="SUPFAM" id="SSF50331">
    <property type="entry name" value="MOP-like"/>
    <property type="match status" value="1"/>
</dbReference>
<dbReference type="GO" id="GO:0016887">
    <property type="term" value="F:ATP hydrolysis activity"/>
    <property type="evidence" value="ECO:0007669"/>
    <property type="project" value="InterPro"/>
</dbReference>
<comment type="function">
    <text evidence="7">Part of the ABC transporter complex PotABCD involved in spermidine/putrescine import. Responsible for energy coupling to the transport system.</text>
</comment>
<evidence type="ECO:0000256" key="3">
    <source>
        <dbReference type="ARBA" id="ARBA00022741"/>
    </source>
</evidence>
<comment type="caution">
    <text evidence="9">The sequence shown here is derived from an EMBL/GenBank/DDBJ whole genome shotgun (WGS) entry which is preliminary data.</text>
</comment>
<keyword evidence="3 7" id="KW-0547">Nucleotide-binding</keyword>
<comment type="similarity">
    <text evidence="7">Belongs to the ABC transporter superfamily. Spermidine/putrescine importer (TC 3.A.1.11.1) family.</text>
</comment>
<dbReference type="InterPro" id="IPR003593">
    <property type="entry name" value="AAA+_ATPase"/>
</dbReference>
<dbReference type="InterPro" id="IPR008995">
    <property type="entry name" value="Mo/tungstate-bd_C_term_dom"/>
</dbReference>
<proteinExistence type="inferred from homology"/>
<comment type="subunit">
    <text evidence="7">The complex is composed of two ATP-binding proteins (PotA), two transmembrane proteins (PotB and PotC) and a solute-binding protein (PotD).</text>
</comment>
<dbReference type="GO" id="GO:0015594">
    <property type="term" value="F:ABC-type putrescine transporter activity"/>
    <property type="evidence" value="ECO:0007669"/>
    <property type="project" value="InterPro"/>
</dbReference>
<evidence type="ECO:0000313" key="9">
    <source>
        <dbReference type="EMBL" id="MDQ0153269.1"/>
    </source>
</evidence>
<evidence type="ECO:0000256" key="5">
    <source>
        <dbReference type="ARBA" id="ARBA00022967"/>
    </source>
</evidence>
<keyword evidence="4 7" id="KW-0067">ATP-binding</keyword>
<dbReference type="InterPro" id="IPR027417">
    <property type="entry name" value="P-loop_NTPase"/>
</dbReference>
<evidence type="ECO:0000256" key="4">
    <source>
        <dbReference type="ARBA" id="ARBA00022840"/>
    </source>
</evidence>
<dbReference type="RefSeq" id="WP_106611476.1">
    <property type="nucleotide sequence ID" value="NZ_JAUSTO010000015.1"/>
</dbReference>
<dbReference type="Gene3D" id="3.40.50.300">
    <property type="entry name" value="P-loop containing nucleotide triphosphate hydrolases"/>
    <property type="match status" value="1"/>
</dbReference>
<dbReference type="Proteomes" id="UP001241537">
    <property type="component" value="Unassembled WGS sequence"/>
</dbReference>
<gene>
    <name evidence="7" type="primary">potA</name>
    <name evidence="9" type="ORF">J2S20_001979</name>
</gene>
<dbReference type="InterPro" id="IPR050093">
    <property type="entry name" value="ABC_SmlMolc_Importer"/>
</dbReference>
<dbReference type="PANTHER" id="PTHR42781">
    <property type="entry name" value="SPERMIDINE/PUTRESCINE IMPORT ATP-BINDING PROTEIN POTA"/>
    <property type="match status" value="1"/>
</dbReference>
<comment type="catalytic activity">
    <reaction evidence="7">
        <text>ATP + H2O + polyamine-[polyamine-binding protein]Side 1 = ADP + phosphate + polyamineSide 2 + [polyamine-binding protein]Side 1.</text>
        <dbReference type="EC" id="7.6.2.11"/>
    </reaction>
</comment>
<dbReference type="Pfam" id="PF00005">
    <property type="entry name" value="ABC_tran"/>
    <property type="match status" value="1"/>
</dbReference>
<evidence type="ECO:0000259" key="8">
    <source>
        <dbReference type="PROSITE" id="PS50893"/>
    </source>
</evidence>
<dbReference type="CDD" id="cd03300">
    <property type="entry name" value="ABC_PotA_N"/>
    <property type="match status" value="1"/>
</dbReference>
<dbReference type="Pfam" id="PF08402">
    <property type="entry name" value="TOBE_2"/>
    <property type="match status" value="1"/>
</dbReference>
<evidence type="ECO:0000256" key="7">
    <source>
        <dbReference type="RuleBase" id="RU364083"/>
    </source>
</evidence>
<dbReference type="PANTHER" id="PTHR42781:SF4">
    <property type="entry name" value="SPERMIDINE_PUTRESCINE IMPORT ATP-BINDING PROTEIN POTA"/>
    <property type="match status" value="1"/>
</dbReference>
<name>A0AAE3VBH5_9FIRM</name>
<dbReference type="InterPro" id="IPR003439">
    <property type="entry name" value="ABC_transporter-like_ATP-bd"/>
</dbReference>
<keyword evidence="5 7" id="KW-1278">Translocase</keyword>
<evidence type="ECO:0000256" key="2">
    <source>
        <dbReference type="ARBA" id="ARBA00022475"/>
    </source>
</evidence>
<protein>
    <recommendedName>
        <fullName evidence="7">Spermidine/putrescine import ATP-binding protein PotA</fullName>
        <ecNumber evidence="7">7.6.2.11</ecNumber>
    </recommendedName>
</protein>
<dbReference type="PROSITE" id="PS50893">
    <property type="entry name" value="ABC_TRANSPORTER_2"/>
    <property type="match status" value="1"/>
</dbReference>
<reference evidence="9" key="1">
    <citation type="submission" date="2023-07" db="EMBL/GenBank/DDBJ databases">
        <title>Genomic Encyclopedia of Type Strains, Phase IV (KMG-IV): sequencing the most valuable type-strain genomes for metagenomic binning, comparative biology and taxonomic classification.</title>
        <authorList>
            <person name="Goeker M."/>
        </authorList>
    </citation>
    <scope>NUCLEOTIDE SEQUENCE</scope>
    <source>
        <strain evidence="9">DSM 19659</strain>
    </source>
</reference>
<dbReference type="InterPro" id="IPR013611">
    <property type="entry name" value="Transp-assoc_OB_typ2"/>
</dbReference>
<dbReference type="SMART" id="SM00382">
    <property type="entry name" value="AAA"/>
    <property type="match status" value="1"/>
</dbReference>
<evidence type="ECO:0000256" key="1">
    <source>
        <dbReference type="ARBA" id="ARBA00022448"/>
    </source>
</evidence>
<dbReference type="InterPro" id="IPR005893">
    <property type="entry name" value="PotA-like"/>
</dbReference>
<dbReference type="AlphaFoldDB" id="A0AAE3VBH5"/>
<keyword evidence="6 7" id="KW-0472">Membrane</keyword>
<dbReference type="EMBL" id="JAUSTO010000015">
    <property type="protein sequence ID" value="MDQ0153269.1"/>
    <property type="molecule type" value="Genomic_DNA"/>
</dbReference>
<evidence type="ECO:0000256" key="6">
    <source>
        <dbReference type="ARBA" id="ARBA00023136"/>
    </source>
</evidence>
<dbReference type="Gene3D" id="2.40.50.100">
    <property type="match status" value="1"/>
</dbReference>
<keyword evidence="10" id="KW-1185">Reference proteome</keyword>
<sequence>MASLVDLQHLSKSFDGEMVLDDLNLAVPENSFVTLLGPSGCGKTTTLRILGGFTKPDSGTVLFDGQDITNLPPNKRPLNTVFQKYALFPHMSISENIAFGLRIKGKSDQYIRDKIKYALKLVNLKGFENRDVNSLSGGQQQRIAIARAIVNEPRLLLLDEPLGALDLKLRQDMQYELIRLKKELGITFIYVTHDQEEALTMSDTIVVMNQGYIQQMGTPEQIYNEPENAFVADFIGDSNIIAATMVHDELVNIFGANFRCVDKGFGQNKPVDVVIRPEDVELVSPENGTLVGHVTHSIFKGVHYEMEITTKTGYEWLVHSTRCFALGQEVGIQVDPFNIQIMNKPASEDEEAIVNE</sequence>
<dbReference type="InterPro" id="IPR017879">
    <property type="entry name" value="PotA_ATP-bd"/>
</dbReference>
<dbReference type="PROSITE" id="PS00211">
    <property type="entry name" value="ABC_TRANSPORTER_1"/>
    <property type="match status" value="1"/>
</dbReference>
<keyword evidence="2 7" id="KW-1003">Cell membrane</keyword>
<feature type="domain" description="ABC transporter" evidence="8">
    <location>
        <begin position="5"/>
        <end position="235"/>
    </location>
</feature>
<organism evidence="9 10">
    <name type="scientific">Moryella indoligenes</name>
    <dbReference type="NCBI Taxonomy" id="371674"/>
    <lineage>
        <taxon>Bacteria</taxon>
        <taxon>Bacillati</taxon>
        <taxon>Bacillota</taxon>
        <taxon>Clostridia</taxon>
        <taxon>Lachnospirales</taxon>
        <taxon>Lachnospiraceae</taxon>
        <taxon>Moryella</taxon>
    </lineage>
</organism>
<keyword evidence="1 7" id="KW-0813">Transport</keyword>
<dbReference type="GO" id="GO:0043190">
    <property type="term" value="C:ATP-binding cassette (ABC) transporter complex"/>
    <property type="evidence" value="ECO:0007669"/>
    <property type="project" value="InterPro"/>
</dbReference>
<evidence type="ECO:0000313" key="10">
    <source>
        <dbReference type="Proteomes" id="UP001241537"/>
    </source>
</evidence>
<dbReference type="NCBIfam" id="TIGR01187">
    <property type="entry name" value="potA"/>
    <property type="match status" value="1"/>
</dbReference>
<dbReference type="EC" id="7.6.2.11" evidence="7"/>
<accession>A0AAE3VBH5</accession>